<dbReference type="InterPro" id="IPR018253">
    <property type="entry name" value="DnaJ_domain_CS"/>
</dbReference>
<dbReference type="Pfam" id="PF00085">
    <property type="entry name" value="Thioredoxin"/>
    <property type="match status" value="4"/>
</dbReference>
<evidence type="ECO:0000256" key="1">
    <source>
        <dbReference type="ARBA" id="ARBA00004163"/>
    </source>
</evidence>
<evidence type="ECO:0000256" key="2">
    <source>
        <dbReference type="ARBA" id="ARBA00020921"/>
    </source>
</evidence>
<feature type="domain" description="Thioredoxin" evidence="7">
    <location>
        <begin position="539"/>
        <end position="641"/>
    </location>
</feature>
<dbReference type="Proteomes" id="UP000887577">
    <property type="component" value="Unplaced"/>
</dbReference>
<dbReference type="GO" id="GO:0005788">
    <property type="term" value="C:endoplasmic reticulum lumen"/>
    <property type="evidence" value="ECO:0007669"/>
    <property type="project" value="TreeGrafter"/>
</dbReference>
<dbReference type="Pfam" id="PF00226">
    <property type="entry name" value="DnaJ"/>
    <property type="match status" value="1"/>
</dbReference>
<evidence type="ECO:0000259" key="6">
    <source>
        <dbReference type="PROSITE" id="PS50076"/>
    </source>
</evidence>
<dbReference type="PROSITE" id="PS51352">
    <property type="entry name" value="THIOREDOXIN_2"/>
    <property type="match status" value="3"/>
</dbReference>
<dbReference type="WBParaSite" id="PSU_v2.g3853.t1">
    <property type="protein sequence ID" value="PSU_v2.g3853.t1"/>
    <property type="gene ID" value="PSU_v2.g3853"/>
</dbReference>
<dbReference type="PROSITE" id="PS50076">
    <property type="entry name" value="DNAJ_2"/>
    <property type="match status" value="1"/>
</dbReference>
<dbReference type="InterPro" id="IPR001623">
    <property type="entry name" value="DnaJ_domain"/>
</dbReference>
<dbReference type="GO" id="GO:0051787">
    <property type="term" value="F:misfolded protein binding"/>
    <property type="evidence" value="ECO:0007669"/>
    <property type="project" value="TreeGrafter"/>
</dbReference>
<protein>
    <recommendedName>
        <fullName evidence="2">DnaJ homolog subfamily C member 16</fullName>
    </recommendedName>
    <alternativeName>
        <fullName evidence="5">Endoplasmic reticulum DNA J domain-containing protein 8</fullName>
    </alternativeName>
</protein>
<dbReference type="FunFam" id="1.10.287.110:FF:000029">
    <property type="entry name" value="DnaJ homolog subfamily C member 10"/>
    <property type="match status" value="1"/>
</dbReference>
<evidence type="ECO:0000313" key="8">
    <source>
        <dbReference type="Proteomes" id="UP000887577"/>
    </source>
</evidence>
<reference evidence="9" key="1">
    <citation type="submission" date="2022-11" db="UniProtKB">
        <authorList>
            <consortium name="WormBaseParasite"/>
        </authorList>
    </citation>
    <scope>IDENTIFICATION</scope>
</reference>
<accession>A0A914YW23</accession>
<comment type="subcellular location">
    <subcellularLocation>
        <location evidence="1">Endoplasmic reticulum membrane</location>
        <topology evidence="1">Single-pass type IV membrane protein</topology>
    </subcellularLocation>
</comment>
<organism evidence="8 9">
    <name type="scientific">Panagrolaimus superbus</name>
    <dbReference type="NCBI Taxonomy" id="310955"/>
    <lineage>
        <taxon>Eukaryota</taxon>
        <taxon>Metazoa</taxon>
        <taxon>Ecdysozoa</taxon>
        <taxon>Nematoda</taxon>
        <taxon>Chromadorea</taxon>
        <taxon>Rhabditida</taxon>
        <taxon>Tylenchina</taxon>
        <taxon>Panagrolaimomorpha</taxon>
        <taxon>Panagrolaimoidea</taxon>
        <taxon>Panagrolaimidae</taxon>
        <taxon>Panagrolaimus</taxon>
    </lineage>
</organism>
<dbReference type="CDD" id="cd06257">
    <property type="entry name" value="DnaJ"/>
    <property type="match status" value="1"/>
</dbReference>
<dbReference type="PANTHER" id="PTHR44340:SF1">
    <property type="entry name" value="DNAJ HOMOLOG SUBFAMILY C MEMBER 10"/>
    <property type="match status" value="1"/>
</dbReference>
<dbReference type="Gene3D" id="1.10.287.110">
    <property type="entry name" value="DnaJ domain"/>
    <property type="match status" value="1"/>
</dbReference>
<dbReference type="PRINTS" id="PR00625">
    <property type="entry name" value="JDOMAIN"/>
</dbReference>
<dbReference type="GO" id="GO:0016671">
    <property type="term" value="F:oxidoreductase activity, acting on a sulfur group of donors, disulfide as acceptor"/>
    <property type="evidence" value="ECO:0007669"/>
    <property type="project" value="TreeGrafter"/>
</dbReference>
<dbReference type="GO" id="GO:0036498">
    <property type="term" value="P:IRE1-mediated unfolded protein response"/>
    <property type="evidence" value="ECO:0007669"/>
    <property type="project" value="TreeGrafter"/>
</dbReference>
<dbReference type="InterPro" id="IPR052460">
    <property type="entry name" value="ER_disulfide_reductase"/>
</dbReference>
<feature type="domain" description="Thioredoxin" evidence="7">
    <location>
        <begin position="642"/>
        <end position="784"/>
    </location>
</feature>
<dbReference type="InterPro" id="IPR036249">
    <property type="entry name" value="Thioredoxin-like_sf"/>
</dbReference>
<proteinExistence type="predicted"/>
<evidence type="ECO:0000256" key="4">
    <source>
        <dbReference type="ARBA" id="ARBA00035002"/>
    </source>
</evidence>
<comment type="function">
    <text evidence="4">Plays an important role in regulating the size of autophagosomes during the formation process.</text>
</comment>
<dbReference type="AlphaFoldDB" id="A0A914YW23"/>
<keyword evidence="8" id="KW-1185">Reference proteome</keyword>
<feature type="domain" description="J" evidence="6">
    <location>
        <begin position="26"/>
        <end position="91"/>
    </location>
</feature>
<dbReference type="InterPro" id="IPR013766">
    <property type="entry name" value="Thioredoxin_domain"/>
</dbReference>
<dbReference type="SMART" id="SM00271">
    <property type="entry name" value="DnaJ"/>
    <property type="match status" value="1"/>
</dbReference>
<dbReference type="InterPro" id="IPR036869">
    <property type="entry name" value="J_dom_sf"/>
</dbReference>
<feature type="domain" description="Thioredoxin" evidence="7">
    <location>
        <begin position="107"/>
        <end position="226"/>
    </location>
</feature>
<evidence type="ECO:0000256" key="3">
    <source>
        <dbReference type="ARBA" id="ARBA00023006"/>
    </source>
</evidence>
<dbReference type="SUPFAM" id="SSF52833">
    <property type="entry name" value="Thioredoxin-like"/>
    <property type="match status" value="5"/>
</dbReference>
<sequence>MRLSGVTPLLSLYFFGLFIPFIFAIDYYELLNVAKDADDRTIRKAFKKLAILKHPDKNKDDPKAHEEFVIINRAYEVLKDEELRKKYDKWGEEGLKDDFQGGNQQYQSYQFYRDNFGIYDDDSEIVTLSRSDFQQSVIDSGDLWFVNFYSTFCSHCHDLAPTWRELARELEGVVRIGAVNCAEDPMLCQSQNVMGYPSLVLYPDQTFYQGPRTLKGLTDFVMQKIVAEIHRITFKNYLSLSTEWEKYAPFPWVIDFCEDEESCLSKINRRKLASMLNGLANVGYVTCPEHKRDLLCKKLRDSGIAFYPAGQLLKEQEHEIDSYDPKEIYNSVLNLLPEWNELNDEEYEKILDGNDETTLLRFFDGSKDAEDLNVERELKKLPMMFPDITTKRVDCSKMTDICSELNIKTEDLPRFILFKPGGGYEINYGKKHAIHDLATFIRESRLSHLISFTEQKYNEAIEKSEEEIWIIDYFAPWCPPCMKLIPQLRGMPDKIDNLLIHTGTLDCVTYKHICQKAGIASYPTTQIYYKGQKYQMVGYHTSEQIIEFISDSLNPSVEVLNPTDFEDFVLGRAEGVTFVVDFFAPWCGPCQQLAPEFRKLARSIKADSNEEVRFGSVDCDAHRGLCQSQGITGYPAIRLYRHKLQQKPLDYPTNWWRDHGSMQRWVNEFLPSLVEQYGQEFYDEVLASASPWLVDFYAPWCGHCIQFAPVYEKLAKHFEGRVKFAKVDCDRYPGVCQNAQIRAYPSIRFYIGTEQNGERQNPIGMHVQSQNFDAIIQIIETALNHYRNRDEL</sequence>
<dbReference type="PRINTS" id="PR00421">
    <property type="entry name" value="THIOREDOXIN"/>
</dbReference>
<dbReference type="PANTHER" id="PTHR44340">
    <property type="entry name" value="DNAJ HOMOLOG SUBFAMILY C MEMBER 10"/>
    <property type="match status" value="1"/>
</dbReference>
<dbReference type="GO" id="GO:0005789">
    <property type="term" value="C:endoplasmic reticulum membrane"/>
    <property type="evidence" value="ECO:0007669"/>
    <property type="project" value="UniProtKB-SubCell"/>
</dbReference>
<evidence type="ECO:0000313" key="9">
    <source>
        <dbReference type="WBParaSite" id="PSU_v2.g3853.t1"/>
    </source>
</evidence>
<evidence type="ECO:0000256" key="5">
    <source>
        <dbReference type="ARBA" id="ARBA00035043"/>
    </source>
</evidence>
<evidence type="ECO:0000259" key="7">
    <source>
        <dbReference type="PROSITE" id="PS51352"/>
    </source>
</evidence>
<dbReference type="Gene3D" id="3.40.30.10">
    <property type="entry name" value="Glutaredoxin"/>
    <property type="match status" value="6"/>
</dbReference>
<dbReference type="GO" id="GO:0006914">
    <property type="term" value="P:autophagy"/>
    <property type="evidence" value="ECO:0007669"/>
    <property type="project" value="UniProtKB-KW"/>
</dbReference>
<keyword evidence="3" id="KW-0072">Autophagy</keyword>
<dbReference type="PROSITE" id="PS00636">
    <property type="entry name" value="DNAJ_1"/>
    <property type="match status" value="1"/>
</dbReference>
<name>A0A914YW23_9BILA</name>
<dbReference type="SUPFAM" id="SSF46565">
    <property type="entry name" value="Chaperone J-domain"/>
    <property type="match status" value="1"/>
</dbReference>
<dbReference type="GO" id="GO:0015035">
    <property type="term" value="F:protein-disulfide reductase activity"/>
    <property type="evidence" value="ECO:0007669"/>
    <property type="project" value="TreeGrafter"/>
</dbReference>